<dbReference type="Pfam" id="PF01014">
    <property type="entry name" value="Uricase"/>
    <property type="match status" value="2"/>
</dbReference>
<dbReference type="InterPro" id="IPR002042">
    <property type="entry name" value="Uricase"/>
</dbReference>
<dbReference type="GO" id="GO:0019628">
    <property type="term" value="P:urate catabolic process"/>
    <property type="evidence" value="ECO:0007669"/>
    <property type="project" value="TreeGrafter"/>
</dbReference>
<dbReference type="PIRSF" id="PIRSF000241">
    <property type="entry name" value="Urate_oxidase"/>
    <property type="match status" value="1"/>
</dbReference>
<evidence type="ECO:0000256" key="9">
    <source>
        <dbReference type="ARBA" id="ARBA00023140"/>
    </source>
</evidence>
<dbReference type="EMBL" id="JADBJN010000002">
    <property type="protein sequence ID" value="KAG5674372.1"/>
    <property type="molecule type" value="Genomic_DNA"/>
</dbReference>
<dbReference type="PANTHER" id="PTHR42874">
    <property type="entry name" value="URICASE"/>
    <property type="match status" value="1"/>
</dbReference>
<keyword evidence="9 12" id="KW-0576">Peroxisome</keyword>
<comment type="function">
    <text evidence="1 12 15">Catalyzes the oxidation of uric acid to 5-hydroxyisourate, which is further processed to form (S)-allantoin.</text>
</comment>
<organism evidence="16 17">
    <name type="scientific">Polypedilum vanderplanki</name>
    <name type="common">Sleeping chironomid midge</name>
    <dbReference type="NCBI Taxonomy" id="319348"/>
    <lineage>
        <taxon>Eukaryota</taxon>
        <taxon>Metazoa</taxon>
        <taxon>Ecdysozoa</taxon>
        <taxon>Arthropoda</taxon>
        <taxon>Hexapoda</taxon>
        <taxon>Insecta</taxon>
        <taxon>Pterygota</taxon>
        <taxon>Neoptera</taxon>
        <taxon>Endopterygota</taxon>
        <taxon>Diptera</taxon>
        <taxon>Nematocera</taxon>
        <taxon>Chironomoidea</taxon>
        <taxon>Chironomidae</taxon>
        <taxon>Chironominae</taxon>
        <taxon>Polypedilum</taxon>
        <taxon>Polypedilum</taxon>
    </lineage>
</organism>
<feature type="binding site" evidence="14">
    <location>
        <position position="265"/>
    </location>
    <ligand>
        <name>O2</name>
        <dbReference type="ChEBI" id="CHEBI:15379"/>
    </ligand>
</feature>
<evidence type="ECO:0000256" key="15">
    <source>
        <dbReference type="RuleBase" id="RU004455"/>
    </source>
</evidence>
<protein>
    <recommendedName>
        <fullName evidence="6 12">Uricase</fullName>
        <ecNumber evidence="5 12">1.7.3.3</ecNumber>
    </recommendedName>
    <alternativeName>
        <fullName evidence="10 12">Urate oxidase</fullName>
    </alternativeName>
</protein>
<feature type="active site" description="Charge relay system" evidence="13">
    <location>
        <position position="21"/>
    </location>
</feature>
<feature type="binding site" evidence="14">
    <location>
        <position position="66"/>
    </location>
    <ligand>
        <name>5-hydroxyisourate</name>
        <dbReference type="ChEBI" id="CHEBI:18072"/>
    </ligand>
</feature>
<dbReference type="Proteomes" id="UP001107558">
    <property type="component" value="Chromosome 2"/>
</dbReference>
<feature type="binding site" evidence="14">
    <location>
        <position position="239"/>
    </location>
    <ligand>
        <name>urate</name>
        <dbReference type="ChEBI" id="CHEBI:17775"/>
    </ligand>
</feature>
<accession>A0A9J6BWV0</accession>
<feature type="binding site" evidence="14">
    <location>
        <position position="67"/>
    </location>
    <ligand>
        <name>urate</name>
        <dbReference type="ChEBI" id="CHEBI:17775"/>
    </ligand>
</feature>
<feature type="binding site" evidence="14">
    <location>
        <position position="173"/>
    </location>
    <ligand>
        <name>5-hydroxyisourate</name>
        <dbReference type="ChEBI" id="CHEBI:18072"/>
    </ligand>
</feature>
<evidence type="ECO:0000256" key="12">
    <source>
        <dbReference type="PIRNR" id="PIRNR000241"/>
    </source>
</evidence>
<comment type="subcellular location">
    <subcellularLocation>
        <location evidence="2 12">Peroxisome</location>
    </subcellularLocation>
</comment>
<sequence>MPINNQMQDSKFVIDKTNYGKTGVKILHLVRNGLVHTVKEYEVTTLLTLDTLKDFMQADNSDIIATDSQKNTVYILAKKYGIKSPEDFGILLSSHFITKYAHVTKAVVNIQEVMWNRVSYGDHANSKLHNHAFIHTPICTRITNVVLNREDKYPSISSGIKDLRVLKTTQSSFMNFVNDEYRSLPDADDRIFSTIVDCSWIYSPNPNVDFCKVFDSVKNSIIFNFAGDLEKGIASASVQNTIYITEKDVLEKIKDIKSIEMTLPNKHYINFNFAPFKSIVYDDEQTVFIPLDKPSGVIYAKLDRKISKL</sequence>
<keyword evidence="7 12" id="KW-0659">Purine metabolism</keyword>
<evidence type="ECO:0000256" key="13">
    <source>
        <dbReference type="PIRSR" id="PIRSR000241-1"/>
    </source>
</evidence>
<evidence type="ECO:0000256" key="7">
    <source>
        <dbReference type="ARBA" id="ARBA00022631"/>
    </source>
</evidence>
<dbReference type="Gene3D" id="3.10.270.10">
    <property type="entry name" value="Urate Oxidase"/>
    <property type="match status" value="1"/>
</dbReference>
<evidence type="ECO:0000256" key="6">
    <source>
        <dbReference type="ARBA" id="ARBA00017098"/>
    </source>
</evidence>
<feature type="active site" description="Charge relay system" evidence="13">
    <location>
        <position position="267"/>
    </location>
</feature>
<feature type="binding site" evidence="14">
    <location>
        <position position="66"/>
    </location>
    <ligand>
        <name>O2</name>
        <dbReference type="ChEBI" id="CHEBI:15379"/>
    </ligand>
</feature>
<dbReference type="GO" id="GO:0004846">
    <property type="term" value="F:urate oxidase activity"/>
    <property type="evidence" value="ECO:0007669"/>
    <property type="project" value="UniProtKB-EC"/>
</dbReference>
<feature type="binding site" evidence="14">
    <location>
        <position position="190"/>
    </location>
    <ligand>
        <name>5-hydroxyisourate</name>
        <dbReference type="ChEBI" id="CHEBI:18072"/>
    </ligand>
</feature>
<evidence type="ECO:0000256" key="3">
    <source>
        <dbReference type="ARBA" id="ARBA00004831"/>
    </source>
</evidence>
<evidence type="ECO:0000313" key="16">
    <source>
        <dbReference type="EMBL" id="KAG5674372.1"/>
    </source>
</evidence>
<reference evidence="16" key="1">
    <citation type="submission" date="2021-03" db="EMBL/GenBank/DDBJ databases">
        <title>Chromosome level genome of the anhydrobiotic midge Polypedilum vanderplanki.</title>
        <authorList>
            <person name="Yoshida Y."/>
            <person name="Kikawada T."/>
            <person name="Gusev O."/>
        </authorList>
    </citation>
    <scope>NUCLEOTIDE SEQUENCE</scope>
    <source>
        <strain evidence="16">NIAS01</strain>
        <tissue evidence="16">Whole body or cell culture</tissue>
    </source>
</reference>
<feature type="binding site" evidence="14">
    <location>
        <position position="66"/>
    </location>
    <ligand>
        <name>urate</name>
        <dbReference type="ChEBI" id="CHEBI:17775"/>
    </ligand>
</feature>
<dbReference type="GO" id="GO:0006145">
    <property type="term" value="P:purine nucleobase catabolic process"/>
    <property type="evidence" value="ECO:0007669"/>
    <property type="project" value="TreeGrafter"/>
</dbReference>
<evidence type="ECO:0000313" key="17">
    <source>
        <dbReference type="Proteomes" id="UP001107558"/>
    </source>
</evidence>
<proteinExistence type="inferred from homology"/>
<feature type="binding site" evidence="14">
    <location>
        <position position="190"/>
    </location>
    <ligand>
        <name>urate</name>
        <dbReference type="ChEBI" id="CHEBI:17775"/>
    </ligand>
</feature>
<dbReference type="GO" id="GO:0005777">
    <property type="term" value="C:peroxisome"/>
    <property type="evidence" value="ECO:0007669"/>
    <property type="project" value="UniProtKB-SubCell"/>
</dbReference>
<evidence type="ECO:0000256" key="2">
    <source>
        <dbReference type="ARBA" id="ARBA00004275"/>
    </source>
</evidence>
<feature type="binding site" evidence="14">
    <location>
        <position position="67"/>
    </location>
    <ligand>
        <name>5-hydroxyisourate</name>
        <dbReference type="ChEBI" id="CHEBI:18072"/>
    </ligand>
</feature>
<evidence type="ECO:0000256" key="8">
    <source>
        <dbReference type="ARBA" id="ARBA00023002"/>
    </source>
</evidence>
<evidence type="ECO:0000256" key="4">
    <source>
        <dbReference type="ARBA" id="ARBA00009760"/>
    </source>
</evidence>
<comment type="pathway">
    <text evidence="3 12">Purine metabolism; urate degradation; (S)-allantoin from urate: step 1/3.</text>
</comment>
<comment type="caution">
    <text evidence="16">The sequence shown here is derived from an EMBL/GenBank/DDBJ whole genome shotgun (WGS) entry which is preliminary data.</text>
</comment>
<feature type="active site" description="Charge relay system" evidence="13">
    <location>
        <position position="66"/>
    </location>
</feature>
<dbReference type="AlphaFoldDB" id="A0A9J6BWV0"/>
<evidence type="ECO:0000256" key="11">
    <source>
        <dbReference type="ARBA" id="ARBA00048818"/>
    </source>
</evidence>
<comment type="catalytic activity">
    <reaction evidence="11 12 15">
        <text>urate + O2 + H2O = 5-hydroxyisourate + H2O2</text>
        <dbReference type="Rhea" id="RHEA:21368"/>
        <dbReference type="ChEBI" id="CHEBI:15377"/>
        <dbReference type="ChEBI" id="CHEBI:15379"/>
        <dbReference type="ChEBI" id="CHEBI:16240"/>
        <dbReference type="ChEBI" id="CHEBI:17775"/>
        <dbReference type="ChEBI" id="CHEBI:18072"/>
        <dbReference type="EC" id="1.7.3.3"/>
    </reaction>
</comment>
<gene>
    <name evidence="16" type="ORF">PVAND_004346</name>
</gene>
<evidence type="ECO:0000256" key="1">
    <source>
        <dbReference type="ARBA" id="ARBA00003860"/>
    </source>
</evidence>
<dbReference type="NCBIfam" id="TIGR03383">
    <property type="entry name" value="urate_oxi"/>
    <property type="match status" value="1"/>
</dbReference>
<evidence type="ECO:0000256" key="14">
    <source>
        <dbReference type="PIRSR" id="PIRSR000241-2"/>
    </source>
</evidence>
<keyword evidence="8 12" id="KW-0560">Oxidoreductase</keyword>
<feature type="binding site" evidence="14">
    <location>
        <position position="173"/>
    </location>
    <ligand>
        <name>urate</name>
        <dbReference type="ChEBI" id="CHEBI:17775"/>
    </ligand>
</feature>
<feature type="binding site" evidence="14">
    <location>
        <position position="265"/>
    </location>
    <ligand>
        <name>urate</name>
        <dbReference type="ChEBI" id="CHEBI:17775"/>
    </ligand>
</feature>
<dbReference type="SUPFAM" id="SSF55620">
    <property type="entry name" value="Tetrahydrobiopterin biosynthesis enzymes-like"/>
    <property type="match status" value="2"/>
</dbReference>
<feature type="binding site" evidence="14">
    <location>
        <position position="238"/>
    </location>
    <ligand>
        <name>5-hydroxyisourate</name>
        <dbReference type="ChEBI" id="CHEBI:18072"/>
    </ligand>
</feature>
<comment type="similarity">
    <text evidence="4 12 15">Belongs to the uricase family.</text>
</comment>
<dbReference type="EC" id="1.7.3.3" evidence="5 12"/>
<evidence type="ECO:0000256" key="10">
    <source>
        <dbReference type="ARBA" id="ARBA00031317"/>
    </source>
</evidence>
<dbReference type="FunFam" id="3.10.270.10:FF:000002">
    <property type="entry name" value="Uricase"/>
    <property type="match status" value="1"/>
</dbReference>
<keyword evidence="17" id="KW-1185">Reference proteome</keyword>
<dbReference type="OrthoDB" id="9992118at2759"/>
<dbReference type="PROSITE" id="PS00366">
    <property type="entry name" value="URICASE"/>
    <property type="match status" value="1"/>
</dbReference>
<feature type="binding site" evidence="14">
    <location>
        <position position="265"/>
    </location>
    <ligand>
        <name>5-hydroxyisourate</name>
        <dbReference type="ChEBI" id="CHEBI:18072"/>
    </ligand>
</feature>
<feature type="binding site" evidence="14">
    <location>
        <position position="239"/>
    </location>
    <ligand>
        <name>5-hydroxyisourate</name>
        <dbReference type="ChEBI" id="CHEBI:18072"/>
    </ligand>
</feature>
<dbReference type="InterPro" id="IPR019842">
    <property type="entry name" value="Uricase_CS"/>
</dbReference>
<evidence type="ECO:0000256" key="5">
    <source>
        <dbReference type="ARBA" id="ARBA00012598"/>
    </source>
</evidence>
<name>A0A9J6BWV0_POLVA</name>
<feature type="binding site" evidence="14">
    <location>
        <position position="238"/>
    </location>
    <ligand>
        <name>urate</name>
        <dbReference type="ChEBI" id="CHEBI:17775"/>
    </ligand>
</feature>
<dbReference type="PRINTS" id="PR00093">
    <property type="entry name" value="URICASE"/>
</dbReference>
<dbReference type="PANTHER" id="PTHR42874:SF1">
    <property type="entry name" value="URICASE"/>
    <property type="match status" value="1"/>
</dbReference>